<dbReference type="OrthoDB" id="240568at2"/>
<dbReference type="Pfam" id="PF12006">
    <property type="entry name" value="DUF3500"/>
    <property type="match status" value="1"/>
</dbReference>
<protein>
    <recommendedName>
        <fullName evidence="3">DUF3500 domain-containing protein</fullName>
    </recommendedName>
</protein>
<evidence type="ECO:0000313" key="1">
    <source>
        <dbReference type="EMBL" id="QEH31936.1"/>
    </source>
</evidence>
<proteinExistence type="predicted"/>
<keyword evidence="2" id="KW-1185">Reference proteome</keyword>
<accession>A0A5B9VTT3</accession>
<dbReference type="KEGG" id="agv:OJF2_04030"/>
<organism evidence="1 2">
    <name type="scientific">Aquisphaera giovannonii</name>
    <dbReference type="NCBI Taxonomy" id="406548"/>
    <lineage>
        <taxon>Bacteria</taxon>
        <taxon>Pseudomonadati</taxon>
        <taxon>Planctomycetota</taxon>
        <taxon>Planctomycetia</taxon>
        <taxon>Isosphaerales</taxon>
        <taxon>Isosphaeraceae</taxon>
        <taxon>Aquisphaera</taxon>
    </lineage>
</organism>
<dbReference type="AlphaFoldDB" id="A0A5B9VTT3"/>
<dbReference type="Proteomes" id="UP000324233">
    <property type="component" value="Chromosome"/>
</dbReference>
<gene>
    <name evidence="1" type="ORF">OJF2_04030</name>
</gene>
<evidence type="ECO:0000313" key="2">
    <source>
        <dbReference type="Proteomes" id="UP000324233"/>
    </source>
</evidence>
<reference evidence="1 2" key="1">
    <citation type="submission" date="2019-08" db="EMBL/GenBank/DDBJ databases">
        <title>Deep-cultivation of Planctomycetes and their phenomic and genomic characterization uncovers novel biology.</title>
        <authorList>
            <person name="Wiegand S."/>
            <person name="Jogler M."/>
            <person name="Boedeker C."/>
            <person name="Pinto D."/>
            <person name="Vollmers J."/>
            <person name="Rivas-Marin E."/>
            <person name="Kohn T."/>
            <person name="Peeters S.H."/>
            <person name="Heuer A."/>
            <person name="Rast P."/>
            <person name="Oberbeckmann S."/>
            <person name="Bunk B."/>
            <person name="Jeske O."/>
            <person name="Meyerdierks A."/>
            <person name="Storesund J.E."/>
            <person name="Kallscheuer N."/>
            <person name="Luecker S."/>
            <person name="Lage O.M."/>
            <person name="Pohl T."/>
            <person name="Merkel B.J."/>
            <person name="Hornburger P."/>
            <person name="Mueller R.-W."/>
            <person name="Bruemmer F."/>
            <person name="Labrenz M."/>
            <person name="Spormann A.M."/>
            <person name="Op den Camp H."/>
            <person name="Overmann J."/>
            <person name="Amann R."/>
            <person name="Jetten M.S.M."/>
            <person name="Mascher T."/>
            <person name="Medema M.H."/>
            <person name="Devos D.P."/>
            <person name="Kaster A.-K."/>
            <person name="Ovreas L."/>
            <person name="Rohde M."/>
            <person name="Galperin M.Y."/>
            <person name="Jogler C."/>
        </authorList>
    </citation>
    <scope>NUCLEOTIDE SEQUENCE [LARGE SCALE GENOMIC DNA]</scope>
    <source>
        <strain evidence="1 2">OJF2</strain>
    </source>
</reference>
<dbReference type="InterPro" id="IPR021889">
    <property type="entry name" value="DUF3500"/>
</dbReference>
<dbReference type="EMBL" id="CP042997">
    <property type="protein sequence ID" value="QEH31936.1"/>
    <property type="molecule type" value="Genomic_DNA"/>
</dbReference>
<dbReference type="InterPro" id="IPR006311">
    <property type="entry name" value="TAT_signal"/>
</dbReference>
<dbReference type="PROSITE" id="PS51318">
    <property type="entry name" value="TAT"/>
    <property type="match status" value="1"/>
</dbReference>
<sequence length="347" mass="38375">MADDARRSEVPDDGCCERWSRRDFVRSLGAGLLGASVPGLGLPGAAWAGSGKDESTPGRSAAAETAVARFYKSLTKPQREAICFPFDHKLRSVVKNNWSIVKPAIRDMDKEQKALCREIMKGLTSEEGHERFMRQMKDDSPGGFEAYHVAVFGEPESEKPFEWVLTGRHDTLRVDGNSVAGAAFGGPIFYGHAADGHDTEDPKHTNNVWWPQAEAANMIFSTLDDKQRKQALMEDAEADDADTIRLKGGSLPSTGLSIATLDGQQKQMTRKLIDTMLAIFREGDAEEVRQCLDASGGVDSLRLTFFKEDDLGDDGIWDIWKLEGPAFSWYFRGAPHVHAWLNVARRA</sequence>
<name>A0A5B9VTT3_9BACT</name>
<evidence type="ECO:0008006" key="3">
    <source>
        <dbReference type="Google" id="ProtNLM"/>
    </source>
</evidence>